<evidence type="ECO:0000259" key="1">
    <source>
        <dbReference type="SMART" id="SM00507"/>
    </source>
</evidence>
<keyword evidence="2" id="KW-0540">Nuclease</keyword>
<gene>
    <name evidence="2" type="ORF">HNQ61_002104</name>
</gene>
<keyword evidence="2" id="KW-0255">Endonuclease</keyword>
<dbReference type="AlphaFoldDB" id="A0A841GXL1"/>
<dbReference type="EMBL" id="JACHIA010000005">
    <property type="protein sequence ID" value="MBB6070483.1"/>
    <property type="molecule type" value="Genomic_DNA"/>
</dbReference>
<dbReference type="GO" id="GO:0008270">
    <property type="term" value="F:zinc ion binding"/>
    <property type="evidence" value="ECO:0007669"/>
    <property type="project" value="InterPro"/>
</dbReference>
<proteinExistence type="predicted"/>
<comment type="caution">
    <text evidence="2">The sequence shown here is derived from an EMBL/GenBank/DDBJ whole genome shotgun (WGS) entry which is preliminary data.</text>
</comment>
<dbReference type="GO" id="GO:0004519">
    <property type="term" value="F:endonuclease activity"/>
    <property type="evidence" value="ECO:0007669"/>
    <property type="project" value="UniProtKB-KW"/>
</dbReference>
<dbReference type="CDD" id="cd00085">
    <property type="entry name" value="HNHc"/>
    <property type="match status" value="1"/>
</dbReference>
<sequence length="331" mass="37509">MNDASFPGPGFLNLQMDALSKDSHKDDFLDQRWDGIVVPDQLDEVVVLADGASGPLYPLPEPDSSELALLLPRDDHRAIYTLLHARQDHPPTMAEIRAHAERTLGEAHEQIDRRTRELRTHFLIEVVHRRGSGKRAEATYKLVGRRPAKGGARRQLSAKTEATVFEAYGYRCAMCGRSPKEDRVKLVIDHKIPVDWGGTDDIDNLQALCSEHNHGKQAHFASFDEYGPAIRDAINHGEVHLRIGELLKALQGRDVPVDVVNLVAREENKGDPTRRLRELRSIGWEIKVSKKRVGKRMISYYRLERFAAWPPEGPRAAVSHIETERKKRKRA</sequence>
<dbReference type="GO" id="GO:0003676">
    <property type="term" value="F:nucleic acid binding"/>
    <property type="evidence" value="ECO:0007669"/>
    <property type="project" value="InterPro"/>
</dbReference>
<evidence type="ECO:0000313" key="2">
    <source>
        <dbReference type="EMBL" id="MBB6070483.1"/>
    </source>
</evidence>
<keyword evidence="2" id="KW-0378">Hydrolase</keyword>
<dbReference type="InterPro" id="IPR002711">
    <property type="entry name" value="HNH"/>
</dbReference>
<evidence type="ECO:0000313" key="3">
    <source>
        <dbReference type="Proteomes" id="UP000582837"/>
    </source>
</evidence>
<protein>
    <submittedName>
        <fullName evidence="2">5-methylcytosine-specific restriction endonuclease McrA</fullName>
    </submittedName>
</protein>
<keyword evidence="3" id="KW-1185">Reference proteome</keyword>
<accession>A0A841GXL1</accession>
<reference evidence="2 3" key="1">
    <citation type="submission" date="2020-08" db="EMBL/GenBank/DDBJ databases">
        <title>Genomic Encyclopedia of Type Strains, Phase IV (KMG-IV): sequencing the most valuable type-strain genomes for metagenomic binning, comparative biology and taxonomic classification.</title>
        <authorList>
            <person name="Goeker M."/>
        </authorList>
    </citation>
    <scope>NUCLEOTIDE SEQUENCE [LARGE SCALE GENOMIC DNA]</scope>
    <source>
        <strain evidence="2 3">DSM 29007</strain>
    </source>
</reference>
<name>A0A841GXL1_9BACT</name>
<dbReference type="InterPro" id="IPR003615">
    <property type="entry name" value="HNH_nuc"/>
</dbReference>
<organism evidence="2 3">
    <name type="scientific">Longimicrobium terrae</name>
    <dbReference type="NCBI Taxonomy" id="1639882"/>
    <lineage>
        <taxon>Bacteria</taxon>
        <taxon>Pseudomonadati</taxon>
        <taxon>Gemmatimonadota</taxon>
        <taxon>Longimicrobiia</taxon>
        <taxon>Longimicrobiales</taxon>
        <taxon>Longimicrobiaceae</taxon>
        <taxon>Longimicrobium</taxon>
    </lineage>
</organism>
<dbReference type="Gene3D" id="1.10.30.50">
    <property type="match status" value="1"/>
</dbReference>
<dbReference type="RefSeq" id="WP_170034300.1">
    <property type="nucleotide sequence ID" value="NZ_JABDTL010000001.1"/>
</dbReference>
<feature type="domain" description="HNH nuclease" evidence="1">
    <location>
        <begin position="159"/>
        <end position="214"/>
    </location>
</feature>
<dbReference type="SMART" id="SM00507">
    <property type="entry name" value="HNHc"/>
    <property type="match status" value="1"/>
</dbReference>
<dbReference type="Pfam" id="PF01844">
    <property type="entry name" value="HNH"/>
    <property type="match status" value="1"/>
</dbReference>
<dbReference type="Proteomes" id="UP000582837">
    <property type="component" value="Unassembled WGS sequence"/>
</dbReference>